<keyword evidence="3" id="KW-1185">Reference proteome</keyword>
<evidence type="ECO:0000313" key="3">
    <source>
        <dbReference type="Proteomes" id="UP000503336"/>
    </source>
</evidence>
<dbReference type="KEGG" id="hdh:G5B40_03505"/>
<evidence type="ECO:0000313" key="2">
    <source>
        <dbReference type="EMBL" id="QIE54584.1"/>
    </source>
</evidence>
<dbReference type="EMBL" id="CP049056">
    <property type="protein sequence ID" value="QIE54584.1"/>
    <property type="molecule type" value="Genomic_DNA"/>
</dbReference>
<dbReference type="InterPro" id="IPR012437">
    <property type="entry name" value="DUF1638"/>
</dbReference>
<dbReference type="AlphaFoldDB" id="A0A7L5BXG4"/>
<organism evidence="2 3">
    <name type="scientific">Pikeienuella piscinae</name>
    <dbReference type="NCBI Taxonomy" id="2748098"/>
    <lineage>
        <taxon>Bacteria</taxon>
        <taxon>Pseudomonadati</taxon>
        <taxon>Pseudomonadota</taxon>
        <taxon>Alphaproteobacteria</taxon>
        <taxon>Rhodobacterales</taxon>
        <taxon>Paracoccaceae</taxon>
        <taxon>Pikeienuella</taxon>
    </lineage>
</organism>
<evidence type="ECO:0000259" key="1">
    <source>
        <dbReference type="Pfam" id="PF07796"/>
    </source>
</evidence>
<dbReference type="Proteomes" id="UP000503336">
    <property type="component" value="Chromosome"/>
</dbReference>
<proteinExistence type="predicted"/>
<accession>A0A7L5BXG4</accession>
<protein>
    <submittedName>
        <fullName evidence="2">DUF1638 domain-containing protein</fullName>
    </submittedName>
</protein>
<gene>
    <name evidence="2" type="ORF">G5B40_03505</name>
</gene>
<dbReference type="Pfam" id="PF07796">
    <property type="entry name" value="DUF1638"/>
    <property type="match status" value="1"/>
</dbReference>
<feature type="domain" description="DUF1638" evidence="1">
    <location>
        <begin position="53"/>
        <end position="208"/>
    </location>
</feature>
<reference evidence="2 3" key="1">
    <citation type="submission" date="2020-02" db="EMBL/GenBank/DDBJ databases">
        <title>complete genome sequence of Rhodobacteraceae bacterium.</title>
        <authorList>
            <person name="Park J."/>
            <person name="Kim Y.-S."/>
            <person name="Kim K.-H."/>
        </authorList>
    </citation>
    <scope>NUCLEOTIDE SEQUENCE [LARGE SCALE GENOMIC DNA]</scope>
    <source>
        <strain evidence="2 3">RR4-56</strain>
    </source>
</reference>
<name>A0A7L5BXG4_9RHOB</name>
<sequence length="219" mass="24072">MDAVSDDTLTERGLDAAGPKGAGRILLLACGALAREILALKALNGWEHMDLTCLPAILHLTPEKIPEAVRAAVRKGRARGYAEVFVVYADCGTGGMLDRVCEEEGVQRIEGPHCYSFFDGNATFAARGDDEMRVFYLTDFLVKQFDAFVIRPMGLDRYPQLRDMIFGNYEELIYLAQTDDPALDRAAAAAAERLGLAYRRRFTGYGDLGVALRGLTVEV</sequence>
<dbReference type="RefSeq" id="WP_165095054.1">
    <property type="nucleotide sequence ID" value="NZ_CP049056.1"/>
</dbReference>